<dbReference type="AlphaFoldDB" id="A0A3N9X6C2"/>
<protein>
    <recommendedName>
        <fullName evidence="4">Oligosaccharide repeat unit polymerase</fullName>
    </recommendedName>
</protein>
<keyword evidence="1" id="KW-1133">Transmembrane helix</keyword>
<feature type="transmembrane region" description="Helical" evidence="1">
    <location>
        <begin position="190"/>
        <end position="208"/>
    </location>
</feature>
<evidence type="ECO:0008006" key="4">
    <source>
        <dbReference type="Google" id="ProtNLM"/>
    </source>
</evidence>
<feature type="transmembrane region" description="Helical" evidence="1">
    <location>
        <begin position="332"/>
        <end position="350"/>
    </location>
</feature>
<feature type="transmembrane region" description="Helical" evidence="1">
    <location>
        <begin position="356"/>
        <end position="376"/>
    </location>
</feature>
<name>A0A3N9X6C2_9ACTN</name>
<sequence>MLRCYPVTVVVLAPYALVILPMAVFYRNPEAGFIASLVGLALLGSVAVETIGLLFGRPDPRWREGFRRAQARYPWLYPIAVVVTLISITAKLLAAHLGRGTIENQISGDLSDGPLAMVSTLFSGWTALGFALLVASHLSGRLSRAKLYGWLAVLVGAEFYVSVLTAVTAPLIALVFFMAATGALCGVFRLRYLVFCAVALLFAWPAVFEQRNAIREDRGVRVDAQVTATDRLRLDSQLSTVTGFDVPVDLGQPGVTDYLRYGLVPRVLDPDRPTLSTGQRINQYIGGGSTSAYTFLLLGNIWFFDGALGVIAVHAFWAAVAAMLLRRRGPPGPIRLSLFCLVLFDPLLWSNTYPDSTVSFLQHVVAAMPVFALLALSRRSLHGAHKSLDTGRSPTAPGLIQ</sequence>
<feature type="transmembrane region" description="Helical" evidence="1">
    <location>
        <begin position="281"/>
        <end position="301"/>
    </location>
</feature>
<dbReference type="EMBL" id="QDGB01000439">
    <property type="protein sequence ID" value="RQX08646.1"/>
    <property type="molecule type" value="Genomic_DNA"/>
</dbReference>
<feature type="transmembrane region" description="Helical" evidence="1">
    <location>
        <begin position="75"/>
        <end position="95"/>
    </location>
</feature>
<comment type="caution">
    <text evidence="2">The sequence shown here is derived from an EMBL/GenBank/DDBJ whole genome shotgun (WGS) entry which is preliminary data.</text>
</comment>
<proteinExistence type="predicted"/>
<organism evidence="2 3">
    <name type="scientific">Micromonospora ureilytica</name>
    <dbReference type="NCBI Taxonomy" id="709868"/>
    <lineage>
        <taxon>Bacteria</taxon>
        <taxon>Bacillati</taxon>
        <taxon>Actinomycetota</taxon>
        <taxon>Actinomycetes</taxon>
        <taxon>Micromonosporales</taxon>
        <taxon>Micromonosporaceae</taxon>
        <taxon>Micromonospora</taxon>
    </lineage>
</organism>
<evidence type="ECO:0000256" key="1">
    <source>
        <dbReference type="SAM" id="Phobius"/>
    </source>
</evidence>
<evidence type="ECO:0000313" key="2">
    <source>
        <dbReference type="EMBL" id="RQX08646.1"/>
    </source>
</evidence>
<feature type="transmembrane region" description="Helical" evidence="1">
    <location>
        <begin position="147"/>
        <end position="178"/>
    </location>
</feature>
<gene>
    <name evidence="2" type="ORF">DDE19_34615</name>
</gene>
<feature type="transmembrane region" description="Helical" evidence="1">
    <location>
        <begin position="115"/>
        <end position="135"/>
    </location>
</feature>
<evidence type="ECO:0000313" key="3">
    <source>
        <dbReference type="Proteomes" id="UP000278981"/>
    </source>
</evidence>
<feature type="transmembrane region" description="Helical" evidence="1">
    <location>
        <begin position="32"/>
        <end position="55"/>
    </location>
</feature>
<feature type="transmembrane region" description="Helical" evidence="1">
    <location>
        <begin position="7"/>
        <end position="26"/>
    </location>
</feature>
<accession>A0A3N9X6C2</accession>
<feature type="transmembrane region" description="Helical" evidence="1">
    <location>
        <begin position="307"/>
        <end position="325"/>
    </location>
</feature>
<dbReference type="Proteomes" id="UP000278981">
    <property type="component" value="Unassembled WGS sequence"/>
</dbReference>
<keyword evidence="1" id="KW-0472">Membrane</keyword>
<reference evidence="2 3" key="1">
    <citation type="submission" date="2018-04" db="EMBL/GenBank/DDBJ databases">
        <title>Micromonosporas from Atacama Desert.</title>
        <authorList>
            <person name="Carro L."/>
            <person name="Klenk H.-P."/>
            <person name="Goodfellow M."/>
        </authorList>
    </citation>
    <scope>NUCLEOTIDE SEQUENCE [LARGE SCALE GENOMIC DNA]</scope>
    <source>
        <strain evidence="2 3">LB19</strain>
    </source>
</reference>
<keyword evidence="1" id="KW-0812">Transmembrane</keyword>